<organism evidence="1 2">
    <name type="scientific">Williamsia limnetica</name>
    <dbReference type="NCBI Taxonomy" id="882452"/>
    <lineage>
        <taxon>Bacteria</taxon>
        <taxon>Bacillati</taxon>
        <taxon>Actinomycetota</taxon>
        <taxon>Actinomycetes</taxon>
        <taxon>Mycobacteriales</taxon>
        <taxon>Nocardiaceae</taxon>
        <taxon>Williamsia</taxon>
    </lineage>
</organism>
<comment type="caution">
    <text evidence="1">The sequence shown here is derived from an EMBL/GenBank/DDBJ whole genome shotgun (WGS) entry which is preliminary data.</text>
</comment>
<evidence type="ECO:0000313" key="2">
    <source>
        <dbReference type="Proteomes" id="UP000247591"/>
    </source>
</evidence>
<evidence type="ECO:0008006" key="3">
    <source>
        <dbReference type="Google" id="ProtNLM"/>
    </source>
</evidence>
<keyword evidence="2" id="KW-1185">Reference proteome</keyword>
<gene>
    <name evidence="1" type="ORF">DFR67_106207</name>
</gene>
<dbReference type="AlphaFoldDB" id="A0A318RWD8"/>
<reference evidence="1 2" key="1">
    <citation type="submission" date="2018-06" db="EMBL/GenBank/DDBJ databases">
        <title>Genomic Encyclopedia of Type Strains, Phase IV (KMG-IV): sequencing the most valuable type-strain genomes for metagenomic binning, comparative biology and taxonomic classification.</title>
        <authorList>
            <person name="Goeker M."/>
        </authorList>
    </citation>
    <scope>NUCLEOTIDE SEQUENCE [LARGE SCALE GENOMIC DNA]</scope>
    <source>
        <strain evidence="1 2">DSM 45521</strain>
    </source>
</reference>
<sequence length="147" mass="15362">MANQSTELGPVDYVVVEFPSGVDSFTPSMTDTLISLVDREIIRVLDLLVMVKTADGDIEVSEFEEFGKGTLSSLNGALAEILAAEDIRNLARAIKPGFAAGVIVWENTGIAPISATATDIGASIVAQGRIPTRALIATIAADQQSGT</sequence>
<dbReference type="Proteomes" id="UP000247591">
    <property type="component" value="Unassembled WGS sequence"/>
</dbReference>
<proteinExistence type="predicted"/>
<dbReference type="RefSeq" id="WP_110469742.1">
    <property type="nucleotide sequence ID" value="NZ_QJSP01000006.1"/>
</dbReference>
<dbReference type="OrthoDB" id="1779644at2"/>
<dbReference type="EMBL" id="QJSP01000006">
    <property type="protein sequence ID" value="PYE17504.1"/>
    <property type="molecule type" value="Genomic_DNA"/>
</dbReference>
<accession>A0A318RWD8</accession>
<protein>
    <recommendedName>
        <fullName evidence="3">DUF1269 domain-containing protein</fullName>
    </recommendedName>
</protein>
<dbReference type="Pfam" id="PF19850">
    <property type="entry name" value="DUF6325"/>
    <property type="match status" value="1"/>
</dbReference>
<evidence type="ECO:0000313" key="1">
    <source>
        <dbReference type="EMBL" id="PYE17504.1"/>
    </source>
</evidence>
<dbReference type="InterPro" id="IPR046288">
    <property type="entry name" value="DUF6325"/>
</dbReference>
<name>A0A318RWD8_WILLI</name>